<dbReference type="GO" id="GO:0003677">
    <property type="term" value="F:DNA binding"/>
    <property type="evidence" value="ECO:0007669"/>
    <property type="project" value="UniProtKB-UniRule"/>
</dbReference>
<dbReference type="Pfam" id="PF00440">
    <property type="entry name" value="TetR_N"/>
    <property type="match status" value="1"/>
</dbReference>
<evidence type="ECO:0000256" key="1">
    <source>
        <dbReference type="ARBA" id="ARBA00023015"/>
    </source>
</evidence>
<dbReference type="PRINTS" id="PR00455">
    <property type="entry name" value="HTHTETR"/>
</dbReference>
<dbReference type="AlphaFoldDB" id="A0A4V0YD65"/>
<dbReference type="EMBL" id="CP035494">
    <property type="protein sequence ID" value="QAY59631.1"/>
    <property type="molecule type" value="Genomic_DNA"/>
</dbReference>
<keyword evidence="3" id="KW-0804">Transcription</keyword>
<keyword evidence="8" id="KW-1185">Reference proteome</keyword>
<keyword evidence="2 4" id="KW-0238">DNA-binding</keyword>
<dbReference type="PANTHER" id="PTHR47506:SF3">
    <property type="entry name" value="HTH-TYPE TRANSCRIPTIONAL REGULATOR LMRA"/>
    <property type="match status" value="1"/>
</dbReference>
<dbReference type="PANTHER" id="PTHR47506">
    <property type="entry name" value="TRANSCRIPTIONAL REGULATORY PROTEIN"/>
    <property type="match status" value="1"/>
</dbReference>
<evidence type="ECO:0000313" key="7">
    <source>
        <dbReference type="EMBL" id="QAY59631.1"/>
    </source>
</evidence>
<dbReference type="Gene3D" id="1.10.357.10">
    <property type="entry name" value="Tetracycline Repressor, domain 2"/>
    <property type="match status" value="1"/>
</dbReference>
<dbReference type="InterPro" id="IPR054126">
    <property type="entry name" value="CprB_TetR_C"/>
</dbReference>
<dbReference type="InterPro" id="IPR009057">
    <property type="entry name" value="Homeodomain-like_sf"/>
</dbReference>
<evidence type="ECO:0000259" key="6">
    <source>
        <dbReference type="PROSITE" id="PS50977"/>
    </source>
</evidence>
<gene>
    <name evidence="7" type="ORF">ET475_06260</name>
</gene>
<organism evidence="7 8">
    <name type="scientific">Microbacterium protaetiae</name>
    <dbReference type="NCBI Taxonomy" id="2509458"/>
    <lineage>
        <taxon>Bacteria</taxon>
        <taxon>Bacillati</taxon>
        <taxon>Actinomycetota</taxon>
        <taxon>Actinomycetes</taxon>
        <taxon>Micrococcales</taxon>
        <taxon>Microbacteriaceae</taxon>
        <taxon>Microbacterium</taxon>
    </lineage>
</organism>
<dbReference type="SUPFAM" id="SSF48498">
    <property type="entry name" value="Tetracyclin repressor-like, C-terminal domain"/>
    <property type="match status" value="1"/>
</dbReference>
<evidence type="ECO:0000256" key="3">
    <source>
        <dbReference type="ARBA" id="ARBA00023163"/>
    </source>
</evidence>
<evidence type="ECO:0000256" key="2">
    <source>
        <dbReference type="ARBA" id="ARBA00023125"/>
    </source>
</evidence>
<dbReference type="Proteomes" id="UP000293995">
    <property type="component" value="Chromosome"/>
</dbReference>
<dbReference type="KEGG" id="mprt:ET475_06260"/>
<feature type="region of interest" description="Disordered" evidence="5">
    <location>
        <begin position="1"/>
        <end position="21"/>
    </location>
</feature>
<keyword evidence="1" id="KW-0805">Transcription regulation</keyword>
<dbReference type="SUPFAM" id="SSF46689">
    <property type="entry name" value="Homeodomain-like"/>
    <property type="match status" value="1"/>
</dbReference>
<feature type="DNA-binding region" description="H-T-H motif" evidence="4">
    <location>
        <begin position="73"/>
        <end position="92"/>
    </location>
</feature>
<accession>A0A4V0YD65</accession>
<evidence type="ECO:0000256" key="4">
    <source>
        <dbReference type="PROSITE-ProRule" id="PRU00335"/>
    </source>
</evidence>
<protein>
    <submittedName>
        <fullName evidence="7">TetR/AcrR family transcriptional regulator</fullName>
    </submittedName>
</protein>
<name>A0A4V0YD65_9MICO</name>
<sequence>MTTAGCGRLRSSRAGRHNGVAGQRRSGACVRGVLVVTERKVAALKQERSIATREALIAGAARVFARLSYGESRLRGIAVESGASEGSMYFHFGTKAEMARAVLEAQQERMKAVLQAVQSSPGTTRERLFALLDRLAMLISTDEIVQGGIRLAGQASPEVAEIANAPYIEWVHIVRDIISQGIEEGSIRPDIDLDQAAEFVNSAFVGAQVLAGLDDSWASFPQRVARLIPWFDELLAPHR</sequence>
<dbReference type="OrthoDB" id="3237195at2"/>
<dbReference type="InterPro" id="IPR036271">
    <property type="entry name" value="Tet_transcr_reg_TetR-rel_C_sf"/>
</dbReference>
<feature type="domain" description="HTH tetR-type" evidence="6">
    <location>
        <begin position="50"/>
        <end position="110"/>
    </location>
</feature>
<evidence type="ECO:0000256" key="5">
    <source>
        <dbReference type="SAM" id="MobiDB-lite"/>
    </source>
</evidence>
<proteinExistence type="predicted"/>
<reference evidence="7 8" key="1">
    <citation type="submission" date="2019-01" db="EMBL/GenBank/DDBJ databases">
        <title>Genome sequencing of strain DFW100M-13.</title>
        <authorList>
            <person name="Heo J."/>
            <person name="Kim S.-J."/>
            <person name="Kim J.-S."/>
            <person name="Hong S.-B."/>
            <person name="Kwon S.-W."/>
        </authorList>
    </citation>
    <scope>NUCLEOTIDE SEQUENCE [LARGE SCALE GENOMIC DNA]</scope>
    <source>
        <strain evidence="7 8">DFW100M-13</strain>
    </source>
</reference>
<dbReference type="InterPro" id="IPR001647">
    <property type="entry name" value="HTH_TetR"/>
</dbReference>
<dbReference type="PROSITE" id="PS50977">
    <property type="entry name" value="HTH_TETR_2"/>
    <property type="match status" value="1"/>
</dbReference>
<evidence type="ECO:0000313" key="8">
    <source>
        <dbReference type="Proteomes" id="UP000293995"/>
    </source>
</evidence>
<dbReference type="Pfam" id="PF21935">
    <property type="entry name" value="TetR_C_45"/>
    <property type="match status" value="1"/>
</dbReference>